<protein>
    <recommendedName>
        <fullName evidence="1">SnoaL-like domain-containing protein</fullName>
    </recommendedName>
</protein>
<dbReference type="AlphaFoldDB" id="A0A5M3WHG9"/>
<dbReference type="Pfam" id="PF13577">
    <property type="entry name" value="SnoaL_4"/>
    <property type="match status" value="1"/>
</dbReference>
<evidence type="ECO:0000313" key="3">
    <source>
        <dbReference type="Proteomes" id="UP000331127"/>
    </source>
</evidence>
<evidence type="ECO:0000259" key="1">
    <source>
        <dbReference type="Pfam" id="PF13577"/>
    </source>
</evidence>
<name>A0A5M3WHG9_9ACTN</name>
<evidence type="ECO:0000313" key="2">
    <source>
        <dbReference type="EMBL" id="GES06543.1"/>
    </source>
</evidence>
<dbReference type="InterPro" id="IPR037401">
    <property type="entry name" value="SnoaL-like"/>
</dbReference>
<keyword evidence="3" id="KW-1185">Reference proteome</keyword>
<sequence>MAISDIETVTQLVLHERQGRDRRWWDQMRAQYWPDATVHLSWFEGSAYENVDQSEAMNANGSVSTHRLSPLVVHVAGDRAIAELPTVIEAPITINDVDVVLMSSLRIQYRALRRDSEWRLLRLDTVYERDHLVVTTPGESVHVAAAELAPFRKPYRLLAWFLASRGYTVLDDLLGDDRPDEVAAFYERERRWLNES</sequence>
<comment type="caution">
    <text evidence="2">The sequence shown here is derived from an EMBL/GenBank/DDBJ whole genome shotgun (WGS) entry which is preliminary data.</text>
</comment>
<feature type="domain" description="SnoaL-like" evidence="1">
    <location>
        <begin position="3"/>
        <end position="123"/>
    </location>
</feature>
<dbReference type="InterPro" id="IPR032710">
    <property type="entry name" value="NTF2-like_dom_sf"/>
</dbReference>
<reference evidence="2 3" key="1">
    <citation type="submission" date="2019-10" db="EMBL/GenBank/DDBJ databases">
        <title>Whole genome shotgun sequence of Acrocarpospora macrocephala NBRC 16266.</title>
        <authorList>
            <person name="Ichikawa N."/>
            <person name="Kimura A."/>
            <person name="Kitahashi Y."/>
            <person name="Komaki H."/>
            <person name="Oguchi A."/>
        </authorList>
    </citation>
    <scope>NUCLEOTIDE SEQUENCE [LARGE SCALE GENOMIC DNA]</scope>
    <source>
        <strain evidence="2 3">NBRC 16266</strain>
    </source>
</reference>
<accession>A0A5M3WHG9</accession>
<organism evidence="2 3">
    <name type="scientific">Acrocarpospora macrocephala</name>
    <dbReference type="NCBI Taxonomy" id="150177"/>
    <lineage>
        <taxon>Bacteria</taxon>
        <taxon>Bacillati</taxon>
        <taxon>Actinomycetota</taxon>
        <taxon>Actinomycetes</taxon>
        <taxon>Streptosporangiales</taxon>
        <taxon>Streptosporangiaceae</taxon>
        <taxon>Acrocarpospora</taxon>
    </lineage>
</organism>
<gene>
    <name evidence="2" type="ORF">Amac_001380</name>
</gene>
<dbReference type="Proteomes" id="UP000331127">
    <property type="component" value="Unassembled WGS sequence"/>
</dbReference>
<dbReference type="RefSeq" id="WP_218040806.1">
    <property type="nucleotide sequence ID" value="NZ_BAAAHL010000022.1"/>
</dbReference>
<dbReference type="SUPFAM" id="SSF54427">
    <property type="entry name" value="NTF2-like"/>
    <property type="match status" value="1"/>
</dbReference>
<dbReference type="Gene3D" id="3.10.450.50">
    <property type="match status" value="1"/>
</dbReference>
<dbReference type="EMBL" id="BLAE01000003">
    <property type="protein sequence ID" value="GES06543.1"/>
    <property type="molecule type" value="Genomic_DNA"/>
</dbReference>
<proteinExistence type="predicted"/>